<dbReference type="GO" id="GO:0005544">
    <property type="term" value="F:calcium-dependent phospholipid binding"/>
    <property type="evidence" value="ECO:0007669"/>
    <property type="project" value="InterPro"/>
</dbReference>
<evidence type="ECO:0000259" key="10">
    <source>
        <dbReference type="Pfam" id="PF24160"/>
    </source>
</evidence>
<sequence length="819" mass="89890">MAELTQRKVGPSPVDSPRASESGKNALPNDVRVTEFDTRPVCALEPPRRYVQLGDQLLPTGHGRARNAVGCLTLSGFSRELQEMFLPAGYPDSVSEDYLAFQFWDTMQAMCSYLRGVLATQSVLQSVGVGDDKATPLAAALQWVLRDGSGMIGGLTFAYFVGPKFDVNVKRWRLFADVINDVGLTLDMVAPYFPTLVTEVLCVSSVCKTMCGVAAGATRSSLMTHFAKKDNMADCAAKEGSQETAVKLFGLIFGMYFANAVNSSPQAVWVAFLVLTLVHVYANYHAVSCLCIPTVNCVRGLILVKRFLNSTSNAGKEVDLTQGPRYSIRSVNQEEPIFREPLLPITSNLVMGSELHQAVPSSQDLDRLMHIYEDEAYLLTVVDDRVHVMFQVEAKPKDELRAFFQAVLVFQALASVPTPAGSPPPLSSNGGIIKHQPLLESTLRKMTADFPLFLQVPLFNRERIDGDLFLSFSNLPRSTQATPDSTSNPLKMLNLYPPATHSAWNGSPPAYPPGTDSTVDEIFKATAGAGTKEKELNKALGGKTATQRGFIAKRYQELHKQSLRDLVDEEASGHYEFLLKLLASPLPEAEAGILRKATKGLGTKENLIYPVVVGRTNAEINILKKTYYDAYGEDLGSVLDSDLHGDYKKVILASLQASIVPYDANIHNAAKVEADVEKLYKTGRGKMGTDEEGFVSVLVASPPEHLRTVAAAYEKKYNESLVKAAAHEFTGDSEKAVLFLIRMITEPLDLLAELFESAMKGFGTDENALSSAVVRYHIVLRDIKPVYKKNFKKELRERIAEEVSGDYGELLLSVFDARD</sequence>
<evidence type="ECO:0000256" key="3">
    <source>
        <dbReference type="ARBA" id="ARBA00022692"/>
    </source>
</evidence>
<evidence type="ECO:0000256" key="5">
    <source>
        <dbReference type="ARBA" id="ARBA00022989"/>
    </source>
</evidence>
<evidence type="ECO:0000313" key="12">
    <source>
        <dbReference type="Proteomes" id="UP000702964"/>
    </source>
</evidence>
<dbReference type="SMART" id="SM00335">
    <property type="entry name" value="ANX"/>
    <property type="match status" value="4"/>
</dbReference>
<evidence type="ECO:0000256" key="4">
    <source>
        <dbReference type="ARBA" id="ARBA00022737"/>
    </source>
</evidence>
<feature type="domain" description="Root UVB sensitive protein C-terminal" evidence="10">
    <location>
        <begin position="326"/>
        <end position="455"/>
    </location>
</feature>
<dbReference type="PROSITE" id="PS51897">
    <property type="entry name" value="ANNEXIN_2"/>
    <property type="match status" value="4"/>
</dbReference>
<evidence type="ECO:0000256" key="1">
    <source>
        <dbReference type="ARBA" id="ARBA00004370"/>
    </source>
</evidence>
<keyword evidence="4" id="KW-0677">Repeat</keyword>
<accession>A0A8J4SF82</accession>
<evidence type="ECO:0000256" key="7">
    <source>
        <dbReference type="ARBA" id="ARBA00023216"/>
    </source>
</evidence>
<keyword evidence="5" id="KW-1133">Transmembrane helix</keyword>
<dbReference type="InterPro" id="IPR001464">
    <property type="entry name" value="Annexin"/>
</dbReference>
<dbReference type="InterPro" id="IPR006968">
    <property type="entry name" value="RUS_fam"/>
</dbReference>
<evidence type="ECO:0000259" key="9">
    <source>
        <dbReference type="Pfam" id="PF04884"/>
    </source>
</evidence>
<name>A0A8J4SF82_9STRA</name>
<dbReference type="PANTHER" id="PTHR12770:SF31">
    <property type="entry name" value="RUS FAMILY MEMBER 1"/>
    <property type="match status" value="1"/>
</dbReference>
<dbReference type="Pfam" id="PF24160">
    <property type="entry name" value="UVB_sens_C"/>
    <property type="match status" value="1"/>
</dbReference>
<dbReference type="SUPFAM" id="SSF47874">
    <property type="entry name" value="Annexin"/>
    <property type="match status" value="1"/>
</dbReference>
<keyword evidence="6" id="KW-0472">Membrane</keyword>
<dbReference type="InterPro" id="IPR018502">
    <property type="entry name" value="Annexin_repeat"/>
</dbReference>
<keyword evidence="7" id="KW-0041">Annexin</keyword>
<proteinExistence type="inferred from homology"/>
<evidence type="ECO:0000256" key="2">
    <source>
        <dbReference type="ARBA" id="ARBA00007558"/>
    </source>
</evidence>
<reference evidence="11" key="1">
    <citation type="journal article" date="2015" name="Genom Data">
        <title>Draft genome sequences of Phytophthora kernoviae and Phytophthora ramorum lineage EU2 from Scotland.</title>
        <authorList>
            <person name="Sambles C."/>
            <person name="Schlenzig A."/>
            <person name="O'Neill P."/>
            <person name="Grant M."/>
            <person name="Studholme D.J."/>
        </authorList>
    </citation>
    <scope>NUCLEOTIDE SEQUENCE</scope>
    <source>
        <strain evidence="11">00238/432</strain>
    </source>
</reference>
<dbReference type="Pfam" id="PF00191">
    <property type="entry name" value="Annexin"/>
    <property type="match status" value="4"/>
</dbReference>
<gene>
    <name evidence="11" type="ORF">G195_006709</name>
</gene>
<comment type="similarity">
    <text evidence="2">Belongs to the RUS1 family.</text>
</comment>
<dbReference type="EMBL" id="AOFI03000178">
    <property type="protein sequence ID" value="KAF4320025.1"/>
    <property type="molecule type" value="Genomic_DNA"/>
</dbReference>
<feature type="region of interest" description="Disordered" evidence="8">
    <location>
        <begin position="1"/>
        <end position="28"/>
    </location>
</feature>
<dbReference type="PRINTS" id="PR00196">
    <property type="entry name" value="ANNEXIN"/>
</dbReference>
<comment type="caution">
    <text evidence="11">The sequence shown here is derived from an EMBL/GenBank/DDBJ whole genome shotgun (WGS) entry which is preliminary data.</text>
</comment>
<evidence type="ECO:0008006" key="13">
    <source>
        <dbReference type="Google" id="ProtNLM"/>
    </source>
</evidence>
<dbReference type="Pfam" id="PF04884">
    <property type="entry name" value="UVB_sens_prot"/>
    <property type="match status" value="1"/>
</dbReference>
<evidence type="ECO:0000256" key="8">
    <source>
        <dbReference type="SAM" id="MobiDB-lite"/>
    </source>
</evidence>
<dbReference type="GO" id="GO:0016020">
    <property type="term" value="C:membrane"/>
    <property type="evidence" value="ECO:0007669"/>
    <property type="project" value="UniProtKB-SubCell"/>
</dbReference>
<dbReference type="GO" id="GO:0005509">
    <property type="term" value="F:calcium ion binding"/>
    <property type="evidence" value="ECO:0007669"/>
    <property type="project" value="InterPro"/>
</dbReference>
<dbReference type="PANTHER" id="PTHR12770">
    <property type="entry name" value="RUS1 FAMILY PROTEIN C16ORF58"/>
    <property type="match status" value="1"/>
</dbReference>
<dbReference type="InterPro" id="IPR037104">
    <property type="entry name" value="Annexin_sf"/>
</dbReference>
<dbReference type="InterPro" id="IPR054549">
    <property type="entry name" value="UVB_sens_RUS_dom"/>
</dbReference>
<comment type="subcellular location">
    <subcellularLocation>
        <location evidence="1">Membrane</location>
    </subcellularLocation>
</comment>
<evidence type="ECO:0000256" key="6">
    <source>
        <dbReference type="ARBA" id="ARBA00023136"/>
    </source>
</evidence>
<evidence type="ECO:0000313" key="11">
    <source>
        <dbReference type="EMBL" id="KAF4320025.1"/>
    </source>
</evidence>
<protein>
    <recommendedName>
        <fullName evidence="13">Annexin</fullName>
    </recommendedName>
</protein>
<dbReference type="Proteomes" id="UP000702964">
    <property type="component" value="Unassembled WGS sequence"/>
</dbReference>
<organism evidence="11 12">
    <name type="scientific">Phytophthora kernoviae 00238/432</name>
    <dbReference type="NCBI Taxonomy" id="1284355"/>
    <lineage>
        <taxon>Eukaryota</taxon>
        <taxon>Sar</taxon>
        <taxon>Stramenopiles</taxon>
        <taxon>Oomycota</taxon>
        <taxon>Peronosporomycetes</taxon>
        <taxon>Peronosporales</taxon>
        <taxon>Peronosporaceae</taxon>
        <taxon>Phytophthora</taxon>
    </lineage>
</organism>
<keyword evidence="3" id="KW-0812">Transmembrane</keyword>
<dbReference type="AlphaFoldDB" id="A0A8J4SF82"/>
<dbReference type="InterPro" id="IPR055412">
    <property type="entry name" value="UVB_sens_C"/>
</dbReference>
<reference evidence="11" key="2">
    <citation type="submission" date="2020-02" db="EMBL/GenBank/DDBJ databases">
        <authorList>
            <person name="Studholme D.J."/>
        </authorList>
    </citation>
    <scope>NUCLEOTIDE SEQUENCE</scope>
    <source>
        <strain evidence="11">00238/432</strain>
    </source>
</reference>
<feature type="domain" description="Protein root UVB sensitive/RUS" evidence="9">
    <location>
        <begin position="77"/>
        <end position="310"/>
    </location>
</feature>
<dbReference type="Gene3D" id="1.10.220.10">
    <property type="entry name" value="Annexin"/>
    <property type="match status" value="4"/>
</dbReference>